<proteinExistence type="predicted"/>
<sequence>MKVKPSDREAFSRMAPGVLTAGGFLGTDTRPPEEIIAEDEAAFARLGLDFDQVARELAQLAEEGSKGLGEPIKVRNLLVQAGDARGMLPCPWNDGLFHKTAVSLRPADLPPGACVEGEDMLVYSELSIHLLKVHHFCQGLGSPFRLAPELIAELLEK</sequence>
<name>A0A644T154_9ZZZZ</name>
<comment type="caution">
    <text evidence="1">The sequence shown here is derived from an EMBL/GenBank/DDBJ whole genome shotgun (WGS) entry which is preliminary data.</text>
</comment>
<organism evidence="1">
    <name type="scientific">bioreactor metagenome</name>
    <dbReference type="NCBI Taxonomy" id="1076179"/>
    <lineage>
        <taxon>unclassified sequences</taxon>
        <taxon>metagenomes</taxon>
        <taxon>ecological metagenomes</taxon>
    </lineage>
</organism>
<evidence type="ECO:0000313" key="1">
    <source>
        <dbReference type="EMBL" id="MPL59651.1"/>
    </source>
</evidence>
<reference evidence="1" key="1">
    <citation type="submission" date="2019-08" db="EMBL/GenBank/DDBJ databases">
        <authorList>
            <person name="Kucharzyk K."/>
            <person name="Murdoch R.W."/>
            <person name="Higgins S."/>
            <person name="Loffler F."/>
        </authorList>
    </citation>
    <scope>NUCLEOTIDE SEQUENCE</scope>
</reference>
<accession>A0A644T154</accession>
<protein>
    <submittedName>
        <fullName evidence="1">Uncharacterized protein</fullName>
    </submittedName>
</protein>
<gene>
    <name evidence="1" type="ORF">SDC9_05206</name>
</gene>
<dbReference type="EMBL" id="VSSQ01000010">
    <property type="protein sequence ID" value="MPL59651.1"/>
    <property type="molecule type" value="Genomic_DNA"/>
</dbReference>
<dbReference type="AlphaFoldDB" id="A0A644T154"/>